<organism evidence="1 2">
    <name type="scientific">Frankliniella fusca</name>
    <dbReference type="NCBI Taxonomy" id="407009"/>
    <lineage>
        <taxon>Eukaryota</taxon>
        <taxon>Metazoa</taxon>
        <taxon>Ecdysozoa</taxon>
        <taxon>Arthropoda</taxon>
        <taxon>Hexapoda</taxon>
        <taxon>Insecta</taxon>
        <taxon>Pterygota</taxon>
        <taxon>Neoptera</taxon>
        <taxon>Paraneoptera</taxon>
        <taxon>Thysanoptera</taxon>
        <taxon>Terebrantia</taxon>
        <taxon>Thripoidea</taxon>
        <taxon>Thripidae</taxon>
        <taxon>Frankliniella</taxon>
    </lineage>
</organism>
<reference evidence="1" key="2">
    <citation type="journal article" date="2023" name="BMC Genomics">
        <title>Pest status, molecular evolution, and epigenetic factors derived from the genome assembly of Frankliniella fusca, a thysanopteran phytovirus vector.</title>
        <authorList>
            <person name="Catto M.A."/>
            <person name="Labadie P.E."/>
            <person name="Jacobson A.L."/>
            <person name="Kennedy G.G."/>
            <person name="Srinivasan R."/>
            <person name="Hunt B.G."/>
        </authorList>
    </citation>
    <scope>NUCLEOTIDE SEQUENCE</scope>
    <source>
        <strain evidence="1">PL_HMW_Pooled</strain>
    </source>
</reference>
<evidence type="ECO:0000313" key="1">
    <source>
        <dbReference type="EMBL" id="KAK3914815.1"/>
    </source>
</evidence>
<accession>A0AAE1H4N4</accession>
<reference evidence="1" key="1">
    <citation type="submission" date="2021-07" db="EMBL/GenBank/DDBJ databases">
        <authorList>
            <person name="Catto M.A."/>
            <person name="Jacobson A."/>
            <person name="Kennedy G."/>
            <person name="Labadie P."/>
            <person name="Hunt B.G."/>
            <person name="Srinivasan R."/>
        </authorList>
    </citation>
    <scope>NUCLEOTIDE SEQUENCE</scope>
    <source>
        <strain evidence="1">PL_HMW_Pooled</strain>
        <tissue evidence="1">Head</tissue>
    </source>
</reference>
<evidence type="ECO:0000313" key="2">
    <source>
        <dbReference type="Proteomes" id="UP001219518"/>
    </source>
</evidence>
<name>A0AAE1H4N4_9NEOP</name>
<gene>
    <name evidence="1" type="ORF">KUF71_024310</name>
</gene>
<dbReference type="Proteomes" id="UP001219518">
    <property type="component" value="Unassembled WGS sequence"/>
</dbReference>
<proteinExistence type="predicted"/>
<comment type="caution">
    <text evidence="1">The sequence shown here is derived from an EMBL/GenBank/DDBJ whole genome shotgun (WGS) entry which is preliminary data.</text>
</comment>
<dbReference type="AlphaFoldDB" id="A0AAE1H4N4"/>
<keyword evidence="2" id="KW-1185">Reference proteome</keyword>
<keyword evidence="1" id="KW-0418">Kinase</keyword>
<protein>
    <submittedName>
        <fullName evidence="1">Cyclin-dependent kinase-like 3</fullName>
    </submittedName>
</protein>
<sequence length="70" mass="8138">MTQLRLDPQSQYSSVNHSSVLHSEEWVTNDQFIESNSDQSKTKIQYDPVNTKPVTAKSKEYKLRKDCKYG</sequence>
<dbReference type="GO" id="GO:0016301">
    <property type="term" value="F:kinase activity"/>
    <property type="evidence" value="ECO:0007669"/>
    <property type="project" value="UniProtKB-KW"/>
</dbReference>
<keyword evidence="1" id="KW-0808">Transferase</keyword>
<dbReference type="EMBL" id="JAHWGI010000393">
    <property type="protein sequence ID" value="KAK3914815.1"/>
    <property type="molecule type" value="Genomic_DNA"/>
</dbReference>